<dbReference type="Proteomes" id="UP000003157">
    <property type="component" value="Unassembled WGS sequence"/>
</dbReference>
<dbReference type="InterPro" id="IPR006073">
    <property type="entry name" value="GTP-bd"/>
</dbReference>
<dbReference type="AlphaFoldDB" id="E7GCS9"/>
<organism evidence="3 4">
    <name type="scientific">Coprobacillus cateniformis</name>
    <dbReference type="NCBI Taxonomy" id="100884"/>
    <lineage>
        <taxon>Bacteria</taxon>
        <taxon>Bacillati</taxon>
        <taxon>Bacillota</taxon>
        <taxon>Erysipelotrichia</taxon>
        <taxon>Erysipelotrichales</taxon>
        <taxon>Coprobacillaceae</taxon>
        <taxon>Coprobacillus</taxon>
    </lineage>
</organism>
<dbReference type="Pfam" id="PF01926">
    <property type="entry name" value="MMR_HSR1"/>
    <property type="match status" value="1"/>
</dbReference>
<dbReference type="SUPFAM" id="SSF52540">
    <property type="entry name" value="P-loop containing nucleoside triphosphate hydrolases"/>
    <property type="match status" value="1"/>
</dbReference>
<sequence>MNQEMKCFGCGAIIQNENEKHIGYVPKSAMNNDKVLCQRCFQLKNYHKLQETNMTKDDFLTILQQIGEKDCLVVYMIDLFDFNGSMIQGLMRHIAYNDVLVLANKRDILPKSVKERKLEHWVRRQLKDQGVQAVDVIVTSGKKSMNFDDIYDAIMEHRKGRDVYVVGVTNVGKSTFINGLLKHYAEVEKQNLITVSEYPGTTLNLIEIPLDEHSVLYDTPGIINESQMTHLLAPEDIKKVVPQGELRPMGFQLNSLQTLYFGGLGRIDYLEGEQSSFIAYFSKNLKIHRTKTIKADDLYNRHQTLQYEIAGIDSIAQMKSYEFRLMPGKTDIVISGLGFITVSSKGGKVRVLVPPQISVILREAII</sequence>
<accession>E7GCS9</accession>
<feature type="domain" description="NOA1/YqeH-like C-terminal" evidence="2">
    <location>
        <begin position="275"/>
        <end position="365"/>
    </location>
</feature>
<reference evidence="3 4" key="1">
    <citation type="submission" date="2010-12" db="EMBL/GenBank/DDBJ databases">
        <title>The Genome Sequence of Coprobacillus sp. strain 29_1.</title>
        <authorList>
            <consortium name="The Broad Institute Genome Sequencing Platform"/>
            <person name="Earl A."/>
            <person name="Ward D."/>
            <person name="Feldgarden M."/>
            <person name="Gevers D."/>
            <person name="Daigneault M."/>
            <person name="Sibley C.D."/>
            <person name="White A."/>
            <person name="Strauss J."/>
            <person name="Allen-Vercoe E."/>
            <person name="Young S.K."/>
            <person name="Zeng Q."/>
            <person name="Gargeya S."/>
            <person name="Fitzgerald M."/>
            <person name="Haas B."/>
            <person name="Abouelleil A."/>
            <person name="Alvarado L."/>
            <person name="Arachchi H.M."/>
            <person name="Berlin A."/>
            <person name="Brown A."/>
            <person name="Chapman S.B."/>
            <person name="Chen Z."/>
            <person name="Dunbar C."/>
            <person name="Freedman E."/>
            <person name="Gearin G."/>
            <person name="Gellesch M."/>
            <person name="Goldberg J."/>
            <person name="Griggs A."/>
            <person name="Gujja S."/>
            <person name="Heilman E."/>
            <person name="Heiman D."/>
            <person name="Howarth C."/>
            <person name="Larson L."/>
            <person name="Lui A."/>
            <person name="MacDonald P.J.P."/>
            <person name="Mehta T."/>
            <person name="Montmayeur A."/>
            <person name="Murphy C."/>
            <person name="Neiman D."/>
            <person name="Pearson M."/>
            <person name="Priest M."/>
            <person name="Roberts A."/>
            <person name="Saif S."/>
            <person name="Shea T."/>
            <person name="Shenoy N."/>
            <person name="Sisk P."/>
            <person name="Stolte C."/>
            <person name="Sykes S."/>
            <person name="White J."/>
            <person name="Yandava C."/>
            <person name="Nusbaum C."/>
            <person name="Birren B."/>
        </authorList>
    </citation>
    <scope>NUCLEOTIDE SEQUENCE [LARGE SCALE GENOMIC DNA]</scope>
    <source>
        <strain evidence="3 4">29_1</strain>
    </source>
</reference>
<dbReference type="GeneID" id="78228154"/>
<proteinExistence type="predicted"/>
<dbReference type="HOGENOM" id="CLU_017878_0_2_9"/>
<evidence type="ECO:0000313" key="3">
    <source>
        <dbReference type="EMBL" id="EFW04288.1"/>
    </source>
</evidence>
<dbReference type="RefSeq" id="WP_008789659.1">
    <property type="nucleotide sequence ID" value="NZ_AKCB01000001.1"/>
</dbReference>
<dbReference type="EMBL" id="ADKX01000039">
    <property type="protein sequence ID" value="EFW04288.1"/>
    <property type="molecule type" value="Genomic_DNA"/>
</dbReference>
<dbReference type="eggNOG" id="COG1161">
    <property type="taxonomic scope" value="Bacteria"/>
</dbReference>
<dbReference type="PANTHER" id="PTHR46434">
    <property type="entry name" value="GENETIC INTERACTOR OF PROHIBITINS 3, MITOCHONDRIAL"/>
    <property type="match status" value="1"/>
</dbReference>
<dbReference type="CDD" id="cd01855">
    <property type="entry name" value="YqeH"/>
    <property type="match status" value="1"/>
</dbReference>
<dbReference type="Pfam" id="PF21516">
    <property type="entry name" value="YqeH-like_C"/>
    <property type="match status" value="1"/>
</dbReference>
<dbReference type="NCBIfam" id="TIGR03597">
    <property type="entry name" value="GTPase_YqeH"/>
    <property type="match status" value="1"/>
</dbReference>
<comment type="caution">
    <text evidence="3">The sequence shown here is derived from an EMBL/GenBank/DDBJ whole genome shotgun (WGS) entry which is preliminary data.</text>
</comment>
<dbReference type="STRING" id="100884.GCA_000269565_00224"/>
<dbReference type="PANTHER" id="PTHR46434:SF1">
    <property type="entry name" value="GENETIC INTERACTOR OF PROHIBITINS 3, MITOCHONDRIAL"/>
    <property type="match status" value="1"/>
</dbReference>
<protein>
    <submittedName>
        <fullName evidence="3">Uncharacterized protein</fullName>
    </submittedName>
</protein>
<evidence type="ECO:0000313" key="4">
    <source>
        <dbReference type="Proteomes" id="UP000003157"/>
    </source>
</evidence>
<dbReference type="InterPro" id="IPR027417">
    <property type="entry name" value="P-loop_NTPase"/>
</dbReference>
<dbReference type="InterPro" id="IPR019988">
    <property type="entry name" value="GTP-bd_ribosome_bgen_YqeH"/>
</dbReference>
<evidence type="ECO:0000259" key="1">
    <source>
        <dbReference type="Pfam" id="PF01926"/>
    </source>
</evidence>
<gene>
    <name evidence="3" type="ORF">HMPREF9488_02571</name>
</gene>
<feature type="domain" description="G" evidence="1">
    <location>
        <begin position="163"/>
        <end position="226"/>
    </location>
</feature>
<dbReference type="OrthoDB" id="9773841at2"/>
<dbReference type="InterPro" id="IPR048422">
    <property type="entry name" value="NOA1/YqeH-like_C"/>
</dbReference>
<dbReference type="Gene3D" id="3.40.50.300">
    <property type="entry name" value="P-loop containing nucleotide triphosphate hydrolases"/>
    <property type="match status" value="1"/>
</dbReference>
<evidence type="ECO:0000259" key="2">
    <source>
        <dbReference type="Pfam" id="PF21516"/>
    </source>
</evidence>
<dbReference type="GO" id="GO:0005525">
    <property type="term" value="F:GTP binding"/>
    <property type="evidence" value="ECO:0007669"/>
    <property type="project" value="InterPro"/>
</dbReference>
<dbReference type="InterPro" id="IPR050896">
    <property type="entry name" value="Mito_lipid_metab_GTPase"/>
</dbReference>
<keyword evidence="4" id="KW-1185">Reference proteome</keyword>
<name>E7GCS9_9FIRM</name>